<dbReference type="OrthoDB" id="5915071at2"/>
<evidence type="ECO:0000313" key="2">
    <source>
        <dbReference type="Proteomes" id="UP000235653"/>
    </source>
</evidence>
<comment type="caution">
    <text evidence="1">The sequence shown here is derived from an EMBL/GenBank/DDBJ whole genome shotgun (WGS) entry which is preliminary data.</text>
</comment>
<dbReference type="Gene3D" id="3.20.20.70">
    <property type="entry name" value="Aldolase class I"/>
    <property type="match status" value="1"/>
</dbReference>
<dbReference type="NCBIfam" id="NF006081">
    <property type="entry name" value="PRK08227.1"/>
    <property type="match status" value="1"/>
</dbReference>
<protein>
    <submittedName>
        <fullName evidence="1">3-hydroxy-5-phosphonooxypentane-2,4-dione thiolase</fullName>
    </submittedName>
</protein>
<dbReference type="EMBL" id="JQAN02000011">
    <property type="protein sequence ID" value="PPD57636.1"/>
    <property type="molecule type" value="Genomic_DNA"/>
</dbReference>
<keyword evidence="2" id="KW-1185">Reference proteome</keyword>
<dbReference type="InterPro" id="IPR002915">
    <property type="entry name" value="DeoC/FbaB/LacD_aldolase"/>
</dbReference>
<dbReference type="Pfam" id="PF01791">
    <property type="entry name" value="DeoC"/>
    <property type="match status" value="1"/>
</dbReference>
<name>A0A2P5P5Q9_9CHLR</name>
<accession>A0A2P5P5Q9</accession>
<dbReference type="SUPFAM" id="SSF51569">
    <property type="entry name" value="Aldolase"/>
    <property type="match status" value="1"/>
</dbReference>
<dbReference type="InterPro" id="IPR041720">
    <property type="entry name" value="FbaB-like"/>
</dbReference>
<reference evidence="1 2" key="1">
    <citation type="journal article" date="2017" name="ISME J.">
        <title>Grape pomace compost harbors organohalide-respiring Dehalogenimonas species with novel reductive dehalogenase genes.</title>
        <authorList>
            <person name="Yang Y."/>
            <person name="Higgins S.A."/>
            <person name="Yan J."/>
            <person name="Simsir B."/>
            <person name="Chourey K."/>
            <person name="Iyer R."/>
            <person name="Hettich R.L."/>
            <person name="Baldwin B."/>
            <person name="Ogles D.M."/>
            <person name="Loffler F.E."/>
        </authorList>
    </citation>
    <scope>NUCLEOTIDE SEQUENCE [LARGE SCALE GENOMIC DNA]</scope>
    <source>
        <strain evidence="1 2">GP</strain>
    </source>
</reference>
<dbReference type="PANTHER" id="PTHR47916">
    <property type="entry name" value="FRUCTOSE-BISPHOSPHATE ALDOLASE CLASS 1"/>
    <property type="match status" value="1"/>
</dbReference>
<dbReference type="RefSeq" id="WP_102330648.1">
    <property type="nucleotide sequence ID" value="NZ_CP058566.2"/>
</dbReference>
<dbReference type="PIRSF" id="PIRSF038992">
    <property type="entry name" value="Aldolase_Ia"/>
    <property type="match status" value="1"/>
</dbReference>
<dbReference type="AlphaFoldDB" id="A0A2P5P5Q9"/>
<dbReference type="PANTHER" id="PTHR47916:SF1">
    <property type="entry name" value="3-HYDROXY-5-PHOSPHONOOXYPENTANE-2,4-DIONE THIOLASE"/>
    <property type="match status" value="1"/>
</dbReference>
<dbReference type="GO" id="GO:0004332">
    <property type="term" value="F:fructose-bisphosphate aldolase activity"/>
    <property type="evidence" value="ECO:0007669"/>
    <property type="project" value="InterPro"/>
</dbReference>
<dbReference type="InterPro" id="IPR013785">
    <property type="entry name" value="Aldolase_TIM"/>
</dbReference>
<dbReference type="InterPro" id="IPR050456">
    <property type="entry name" value="DeoC/FbaB_aldolase"/>
</dbReference>
<evidence type="ECO:0000313" key="1">
    <source>
        <dbReference type="EMBL" id="PPD57636.1"/>
    </source>
</evidence>
<organism evidence="1 2">
    <name type="scientific">Dehalogenimonas etheniformans</name>
    <dbReference type="NCBI Taxonomy" id="1536648"/>
    <lineage>
        <taxon>Bacteria</taxon>
        <taxon>Bacillati</taxon>
        <taxon>Chloroflexota</taxon>
        <taxon>Dehalococcoidia</taxon>
        <taxon>Dehalococcoidales</taxon>
        <taxon>Dehalococcoidaceae</taxon>
        <taxon>Dehalogenimonas</taxon>
    </lineage>
</organism>
<proteinExistence type="predicted"/>
<dbReference type="Proteomes" id="UP000235653">
    <property type="component" value="Unassembled WGS sequence"/>
</dbReference>
<sequence>MDFGIGNRLSRIFQKDGRTVMLAVDHGYFQGPTTGLAEFGACIPPLVGEADCVFITRGMLRSCISPSINASVCLRVSGGTSILGELSREEVIVSVEEALRLNAAAVGMSIFVGAPDENLTITSLGKLVNEAERYGLPVMAVTAVGKEMGRDARYLGLACRIAAEAGARIVKTYYCDNFQKVVAGCPVPIVIAGGKKMPEMEALQMTENAIKAGAAGVDMGRNIFQSTNPAGMIKAVKAIVHKGLTAEEALRIYQQ</sequence>
<dbReference type="SMART" id="SM01133">
    <property type="entry name" value="DeoC"/>
    <property type="match status" value="1"/>
</dbReference>
<gene>
    <name evidence="1" type="ORF">JP09_007795</name>
</gene>
<dbReference type="CDD" id="cd00958">
    <property type="entry name" value="DhnA"/>
    <property type="match status" value="1"/>
</dbReference>